<evidence type="ECO:0000256" key="1">
    <source>
        <dbReference type="SAM" id="SignalP"/>
    </source>
</evidence>
<organism evidence="2 3">
    <name type="scientific">Neptunomonas concharum</name>
    <dbReference type="NCBI Taxonomy" id="1031538"/>
    <lineage>
        <taxon>Bacteria</taxon>
        <taxon>Pseudomonadati</taxon>
        <taxon>Pseudomonadota</taxon>
        <taxon>Gammaproteobacteria</taxon>
        <taxon>Oceanospirillales</taxon>
        <taxon>Oceanospirillaceae</taxon>
        <taxon>Neptunomonas</taxon>
    </lineage>
</organism>
<keyword evidence="1" id="KW-0732">Signal</keyword>
<dbReference type="Pfam" id="PF07233">
    <property type="entry name" value="DUF1425"/>
    <property type="match status" value="1"/>
</dbReference>
<protein>
    <submittedName>
        <fullName evidence="2">DUF1425 domain-containing protein</fullName>
    </submittedName>
</protein>
<dbReference type="RefSeq" id="WP_138987092.1">
    <property type="nucleotide sequence ID" value="NZ_CP043869.1"/>
</dbReference>
<dbReference type="Proteomes" id="UP000324760">
    <property type="component" value="Chromosome"/>
</dbReference>
<feature type="chain" id="PRO_5025061471" evidence="1">
    <location>
        <begin position="20"/>
        <end position="152"/>
    </location>
</feature>
<dbReference type="KEGG" id="ncu:F0U83_11380"/>
<dbReference type="OrthoDB" id="6199089at2"/>
<dbReference type="InterPro" id="IPR010824">
    <property type="entry name" value="DUF1425"/>
</dbReference>
<name>A0A5P1RDD3_9GAMM</name>
<dbReference type="Gene3D" id="2.60.40.3230">
    <property type="match status" value="1"/>
</dbReference>
<gene>
    <name evidence="2" type="ORF">F0U83_11380</name>
</gene>
<dbReference type="InterPro" id="IPR038483">
    <property type="entry name" value="YcfL-like_sf"/>
</dbReference>
<evidence type="ECO:0000313" key="2">
    <source>
        <dbReference type="EMBL" id="QEQ97265.1"/>
    </source>
</evidence>
<accession>A0A5P1RDD3</accession>
<dbReference type="EMBL" id="CP043869">
    <property type="protein sequence ID" value="QEQ97265.1"/>
    <property type="molecule type" value="Genomic_DNA"/>
</dbReference>
<keyword evidence="3" id="KW-1185">Reference proteome</keyword>
<evidence type="ECO:0000313" key="3">
    <source>
        <dbReference type="Proteomes" id="UP000324760"/>
    </source>
</evidence>
<sequence>MIRKAKLLIFSILSVVVLTGCNSVRTPDETQRALVNSDHPRAQLVLGNKDLLDNVIFRDVIFGQVGNFTRAQFQLENLSDQRMSLEYQINWLDNQGFTVLSNNAWHRFTLGPRQVKTLQSVGKSENAYKIQVTVRYPDDLFIESHKLEKAKK</sequence>
<dbReference type="AlphaFoldDB" id="A0A5P1RDD3"/>
<feature type="signal peptide" evidence="1">
    <location>
        <begin position="1"/>
        <end position="19"/>
    </location>
</feature>
<dbReference type="CDD" id="cd09030">
    <property type="entry name" value="DUF1425"/>
    <property type="match status" value="1"/>
</dbReference>
<proteinExistence type="predicted"/>
<reference evidence="2 3" key="1">
    <citation type="journal article" date="2019" name="Biochem. Eng. J.">
        <title>Metabolic engineering of the marine bacteria Neptunomonas concharum for the production of acetoin and meso-2,3-butanediol from acetate.</title>
        <authorList>
            <person name="Li W."/>
            <person name="Pu N."/>
            <person name="Liu C.-X."/>
            <person name="Yuan Q.-P."/>
            <person name="Li Z.-J."/>
        </authorList>
    </citation>
    <scope>NUCLEOTIDE SEQUENCE [LARGE SCALE GENOMIC DNA]</scope>
    <source>
        <strain evidence="2 3">JCM17730</strain>
    </source>
</reference>
<dbReference type="PROSITE" id="PS51257">
    <property type="entry name" value="PROKAR_LIPOPROTEIN"/>
    <property type="match status" value="1"/>
</dbReference>